<dbReference type="AlphaFoldDB" id="A0A9D4YV28"/>
<dbReference type="Gene3D" id="3.20.20.100">
    <property type="entry name" value="NADP-dependent oxidoreductase domain"/>
    <property type="match status" value="1"/>
</dbReference>
<keyword evidence="2" id="KW-0521">NADP</keyword>
<dbReference type="OrthoDB" id="416253at2759"/>
<dbReference type="PROSITE" id="PS00062">
    <property type="entry name" value="ALDOKETO_REDUCTASE_2"/>
    <property type="match status" value="1"/>
</dbReference>
<reference evidence="4" key="2">
    <citation type="submission" date="2020-11" db="EMBL/GenBank/DDBJ databases">
        <authorList>
            <person name="Cecchin M."/>
            <person name="Marcolungo L."/>
            <person name="Rossato M."/>
            <person name="Girolomoni L."/>
            <person name="Cosentino E."/>
            <person name="Cuine S."/>
            <person name="Li-Beisson Y."/>
            <person name="Delledonne M."/>
            <person name="Ballottari M."/>
        </authorList>
    </citation>
    <scope>NUCLEOTIDE SEQUENCE</scope>
    <source>
        <strain evidence="4">211/11P</strain>
        <tissue evidence="4">Whole cell</tissue>
    </source>
</reference>
<comment type="caution">
    <text evidence="4">The sequence shown here is derived from an EMBL/GenBank/DDBJ whole genome shotgun (WGS) entry which is preliminary data.</text>
</comment>
<dbReference type="GO" id="GO:0016491">
    <property type="term" value="F:oxidoreductase activity"/>
    <property type="evidence" value="ECO:0007669"/>
    <property type="project" value="InterPro"/>
</dbReference>
<proteinExistence type="inferred from homology"/>
<accession>A0A9D4YV28</accession>
<dbReference type="InterPro" id="IPR036812">
    <property type="entry name" value="NAD(P)_OxRdtase_dom_sf"/>
</dbReference>
<dbReference type="InterPro" id="IPR023210">
    <property type="entry name" value="NADP_OxRdtase_dom"/>
</dbReference>
<evidence type="ECO:0000313" key="5">
    <source>
        <dbReference type="Proteomes" id="UP001055712"/>
    </source>
</evidence>
<protein>
    <recommendedName>
        <fullName evidence="3">NADP-dependent oxidoreductase domain-containing protein</fullName>
    </recommendedName>
</protein>
<dbReference type="InterPro" id="IPR020471">
    <property type="entry name" value="AKR"/>
</dbReference>
<evidence type="ECO:0000259" key="3">
    <source>
        <dbReference type="Pfam" id="PF00248"/>
    </source>
</evidence>
<dbReference type="PRINTS" id="PR00069">
    <property type="entry name" value="ALDKETRDTASE"/>
</dbReference>
<dbReference type="Pfam" id="PF00248">
    <property type="entry name" value="Aldo_ket_red"/>
    <property type="match status" value="1"/>
</dbReference>
<dbReference type="PROSITE" id="PS00798">
    <property type="entry name" value="ALDOKETO_REDUCTASE_1"/>
    <property type="match status" value="1"/>
</dbReference>
<dbReference type="EMBL" id="SIDB01000009">
    <property type="protein sequence ID" value="KAI3428112.1"/>
    <property type="molecule type" value="Genomic_DNA"/>
</dbReference>
<reference evidence="4" key="1">
    <citation type="journal article" date="2019" name="Plant J.">
        <title>Chlorella vulgaris genome assembly and annotation reveals the molecular basis for metabolic acclimation to high light conditions.</title>
        <authorList>
            <person name="Cecchin M."/>
            <person name="Marcolungo L."/>
            <person name="Rossato M."/>
            <person name="Girolomoni L."/>
            <person name="Cosentino E."/>
            <person name="Cuine S."/>
            <person name="Li-Beisson Y."/>
            <person name="Delledonne M."/>
            <person name="Ballottari M."/>
        </authorList>
    </citation>
    <scope>NUCLEOTIDE SEQUENCE</scope>
    <source>
        <strain evidence="4">211/11P</strain>
    </source>
</reference>
<comment type="similarity">
    <text evidence="1">Belongs to the aldo/keto reductase family.</text>
</comment>
<organism evidence="4 5">
    <name type="scientific">Chlorella vulgaris</name>
    <name type="common">Green alga</name>
    <dbReference type="NCBI Taxonomy" id="3077"/>
    <lineage>
        <taxon>Eukaryota</taxon>
        <taxon>Viridiplantae</taxon>
        <taxon>Chlorophyta</taxon>
        <taxon>core chlorophytes</taxon>
        <taxon>Trebouxiophyceae</taxon>
        <taxon>Chlorellales</taxon>
        <taxon>Chlorellaceae</taxon>
        <taxon>Chlorella clade</taxon>
        <taxon>Chlorella</taxon>
    </lineage>
</organism>
<sequence>MAAPQPWWNKYEVQADPQNPQSSSTVKLFSVAGRNDADLAVDAAAVAAAEQRELAARPEATAAAQRALYARVQVPSFTLRDGHTIPAVGLGTWKAAPGEVRAAVHTALQAGYRHIDCASVYQNEEEVGDAVHHVLSAGLVPRSELYICGKVWNNDHAPARVRQACLKSIQALRCEYLDLYLIHWPVTGSVGPELRPSVRETWQAMEGLVREGLVRSIGVSNFGARKLQDILGYAEIPPAVCQVEVHPYHRNDALIAFCRAASIHVTAFSPLGSPDSASIFPRKKPLVLMEDETVRAVAKRTGKNVGQVLIRWALQHGTSVIPKSTSPARIRGNLDVLDWELSAADYAALSTLPFQQRMVNGAMWLNPKGPYTSMEELWDEPELD</sequence>
<dbReference type="InterPro" id="IPR018170">
    <property type="entry name" value="Aldo/ket_reductase_CS"/>
</dbReference>
<dbReference type="FunFam" id="3.20.20.100:FF:000013">
    <property type="entry name" value="NADPH-dependent codeinone reductase 1-1"/>
    <property type="match status" value="1"/>
</dbReference>
<evidence type="ECO:0000256" key="1">
    <source>
        <dbReference type="ARBA" id="ARBA00007905"/>
    </source>
</evidence>
<dbReference type="PANTHER" id="PTHR11732">
    <property type="entry name" value="ALDO/KETO REDUCTASE"/>
    <property type="match status" value="1"/>
</dbReference>
<feature type="domain" description="NADP-dependent oxidoreductase" evidence="3">
    <location>
        <begin position="88"/>
        <end position="349"/>
    </location>
</feature>
<gene>
    <name evidence="4" type="ORF">D9Q98_006495</name>
</gene>
<evidence type="ECO:0000313" key="4">
    <source>
        <dbReference type="EMBL" id="KAI3428112.1"/>
    </source>
</evidence>
<dbReference type="SUPFAM" id="SSF51430">
    <property type="entry name" value="NAD(P)-linked oxidoreductase"/>
    <property type="match status" value="1"/>
</dbReference>
<name>A0A9D4YV28_CHLVU</name>
<evidence type="ECO:0000256" key="2">
    <source>
        <dbReference type="ARBA" id="ARBA00022857"/>
    </source>
</evidence>
<dbReference type="Proteomes" id="UP001055712">
    <property type="component" value="Unassembled WGS sequence"/>
</dbReference>
<dbReference type="PROSITE" id="PS00063">
    <property type="entry name" value="ALDOKETO_REDUCTASE_3"/>
    <property type="match status" value="1"/>
</dbReference>
<keyword evidence="5" id="KW-1185">Reference proteome</keyword>